<evidence type="ECO:0000256" key="2">
    <source>
        <dbReference type="ARBA" id="ARBA00023015"/>
    </source>
</evidence>
<dbReference type="Pfam" id="PF00447">
    <property type="entry name" value="HSF_DNA-bind"/>
    <property type="match status" value="1"/>
</dbReference>
<keyword evidence="2" id="KW-0805">Transcription regulation</keyword>
<dbReference type="PANTHER" id="PTHR10015:SF206">
    <property type="entry name" value="HSF-TYPE DNA-BINDING DOMAIN-CONTAINING PROTEIN"/>
    <property type="match status" value="1"/>
</dbReference>
<evidence type="ECO:0000256" key="7">
    <source>
        <dbReference type="SAM" id="MobiDB-lite"/>
    </source>
</evidence>
<feature type="region of interest" description="Disordered" evidence="7">
    <location>
        <begin position="196"/>
        <end position="220"/>
    </location>
</feature>
<dbReference type="SMART" id="SM00415">
    <property type="entry name" value="HSF"/>
    <property type="match status" value="1"/>
</dbReference>
<evidence type="ECO:0000313" key="9">
    <source>
        <dbReference type="EMBL" id="GMH75292.1"/>
    </source>
</evidence>
<comment type="similarity">
    <text evidence="6">Belongs to the HSF family.</text>
</comment>
<dbReference type="AlphaFoldDB" id="A0A9W7ATN4"/>
<dbReference type="PANTHER" id="PTHR10015">
    <property type="entry name" value="HEAT SHOCK TRANSCRIPTION FACTOR"/>
    <property type="match status" value="1"/>
</dbReference>
<dbReference type="PRINTS" id="PR00056">
    <property type="entry name" value="HSFDOMAIN"/>
</dbReference>
<keyword evidence="10" id="KW-1185">Reference proteome</keyword>
<evidence type="ECO:0000313" key="10">
    <source>
        <dbReference type="Proteomes" id="UP001165082"/>
    </source>
</evidence>
<dbReference type="SUPFAM" id="SSF46785">
    <property type="entry name" value="Winged helix' DNA-binding domain"/>
    <property type="match status" value="1"/>
</dbReference>
<keyword evidence="3" id="KW-0238">DNA-binding</keyword>
<dbReference type="InterPro" id="IPR000232">
    <property type="entry name" value="HSF_DNA-bd"/>
</dbReference>
<feature type="domain" description="HSF-type DNA-binding" evidence="8">
    <location>
        <begin position="26"/>
        <end position="142"/>
    </location>
</feature>
<feature type="compositionally biased region" description="Acidic residues" evidence="7">
    <location>
        <begin position="208"/>
        <end position="220"/>
    </location>
</feature>
<organism evidence="9 10">
    <name type="scientific">Triparma retinervis</name>
    <dbReference type="NCBI Taxonomy" id="2557542"/>
    <lineage>
        <taxon>Eukaryota</taxon>
        <taxon>Sar</taxon>
        <taxon>Stramenopiles</taxon>
        <taxon>Ochrophyta</taxon>
        <taxon>Bolidophyceae</taxon>
        <taxon>Parmales</taxon>
        <taxon>Triparmaceae</taxon>
        <taxon>Triparma</taxon>
    </lineage>
</organism>
<reference evidence="9" key="1">
    <citation type="submission" date="2022-07" db="EMBL/GenBank/DDBJ databases">
        <title>Genome analysis of Parmales, a sister group of diatoms, reveals the evolutionary specialization of diatoms from phago-mixotrophs to photoautotrophs.</title>
        <authorList>
            <person name="Ban H."/>
            <person name="Sato S."/>
            <person name="Yoshikawa S."/>
            <person name="Kazumasa Y."/>
            <person name="Nakamura Y."/>
            <person name="Ichinomiya M."/>
            <person name="Saitoh K."/>
            <person name="Sato N."/>
            <person name="Blanc-Mathieu R."/>
            <person name="Endo H."/>
            <person name="Kuwata A."/>
            <person name="Ogata H."/>
        </authorList>
    </citation>
    <scope>NUCLEOTIDE SEQUENCE</scope>
</reference>
<keyword evidence="5" id="KW-0539">Nucleus</keyword>
<sequence length="392" mass="43114">MVRSQRSTTKVKKASFPPSSAGAFSDQPLFLRKSFALIEDCSANYPDIASWTPKGDTFVVKDPITFAAKNIPQFFKHNNFSSFVRQLNFYGFRKIKSDSILNTARANQVIDNSRIEPSRWWEFRHDKFQAGRPELISEIRRSNGVDGGIDQKDFSNLQEEVSTLRNRLHHMEATVDHLNRMMSSLLTQNTSLSAQLASKKRKSSSVDSGEESAAEEDVDSEEFIELDVEEHEGEAAISDTGVSDRELLMEDAFTYNTDSSVTLPIPDPAPYDETLPPVPVEEIEGLLDVYSSSDTNDDLPPSPDGLSELKQCDPATLALVLQACKSLQLQQQQQKDGDKASVQDGSIALPLAAATLGAAVQSNLGLLKAVADKEMLQKEGRVTAARAVSVKG</sequence>
<evidence type="ECO:0000256" key="3">
    <source>
        <dbReference type="ARBA" id="ARBA00023125"/>
    </source>
</evidence>
<evidence type="ECO:0000256" key="6">
    <source>
        <dbReference type="RuleBase" id="RU004020"/>
    </source>
</evidence>
<dbReference type="OrthoDB" id="60033at2759"/>
<accession>A0A9W7ATN4</accession>
<comment type="subcellular location">
    <subcellularLocation>
        <location evidence="1">Nucleus</location>
    </subcellularLocation>
</comment>
<protein>
    <recommendedName>
        <fullName evidence="8">HSF-type DNA-binding domain-containing protein</fullName>
    </recommendedName>
</protein>
<dbReference type="EMBL" id="BRXZ01001616">
    <property type="protein sequence ID" value="GMH75292.1"/>
    <property type="molecule type" value="Genomic_DNA"/>
</dbReference>
<dbReference type="Proteomes" id="UP001165082">
    <property type="component" value="Unassembled WGS sequence"/>
</dbReference>
<dbReference type="InterPro" id="IPR036388">
    <property type="entry name" value="WH-like_DNA-bd_sf"/>
</dbReference>
<evidence type="ECO:0000256" key="4">
    <source>
        <dbReference type="ARBA" id="ARBA00023163"/>
    </source>
</evidence>
<dbReference type="GO" id="GO:0043565">
    <property type="term" value="F:sequence-specific DNA binding"/>
    <property type="evidence" value="ECO:0007669"/>
    <property type="project" value="InterPro"/>
</dbReference>
<comment type="caution">
    <text evidence="9">The sequence shown here is derived from an EMBL/GenBank/DDBJ whole genome shotgun (WGS) entry which is preliminary data.</text>
</comment>
<evidence type="ECO:0000256" key="1">
    <source>
        <dbReference type="ARBA" id="ARBA00004123"/>
    </source>
</evidence>
<dbReference type="InterPro" id="IPR036390">
    <property type="entry name" value="WH_DNA-bd_sf"/>
</dbReference>
<feature type="region of interest" description="Disordered" evidence="7">
    <location>
        <begin position="1"/>
        <end position="21"/>
    </location>
</feature>
<dbReference type="FunFam" id="1.10.10.10:FF:000027">
    <property type="entry name" value="Heat shock transcription factor 1"/>
    <property type="match status" value="1"/>
</dbReference>
<evidence type="ECO:0000256" key="5">
    <source>
        <dbReference type="ARBA" id="ARBA00023242"/>
    </source>
</evidence>
<keyword evidence="4" id="KW-0804">Transcription</keyword>
<proteinExistence type="inferred from homology"/>
<dbReference type="GO" id="GO:0005634">
    <property type="term" value="C:nucleus"/>
    <property type="evidence" value="ECO:0007669"/>
    <property type="project" value="UniProtKB-SubCell"/>
</dbReference>
<evidence type="ECO:0000259" key="8">
    <source>
        <dbReference type="SMART" id="SM00415"/>
    </source>
</evidence>
<name>A0A9W7ATN4_9STRA</name>
<dbReference type="Gene3D" id="1.10.10.10">
    <property type="entry name" value="Winged helix-like DNA-binding domain superfamily/Winged helix DNA-binding domain"/>
    <property type="match status" value="1"/>
</dbReference>
<dbReference type="GO" id="GO:0003700">
    <property type="term" value="F:DNA-binding transcription factor activity"/>
    <property type="evidence" value="ECO:0007669"/>
    <property type="project" value="InterPro"/>
</dbReference>
<gene>
    <name evidence="9" type="ORF">TrRE_jg3921</name>
</gene>